<dbReference type="InterPro" id="IPR051265">
    <property type="entry name" value="HIBADH-related_NP60_sf"/>
</dbReference>
<dbReference type="AlphaFoldDB" id="A0A1C5HQ65"/>
<proteinExistence type="evidence at protein level"/>
<feature type="binding site" evidence="8">
    <location>
        <position position="14"/>
    </location>
    <ligand>
        <name>NADP(+)</name>
        <dbReference type="ChEBI" id="CHEBI:58349"/>
    </ligand>
</feature>
<dbReference type="PANTHER" id="PTHR43580:SF2">
    <property type="entry name" value="CYTOKINE-LIKE NUCLEAR FACTOR N-PAC"/>
    <property type="match status" value="1"/>
</dbReference>
<dbReference type="GO" id="GO:0140673">
    <property type="term" value="P:transcription elongation-coupled chromatin remodeling"/>
    <property type="evidence" value="ECO:0007669"/>
    <property type="project" value="TreeGrafter"/>
</dbReference>
<dbReference type="InterPro" id="IPR006115">
    <property type="entry name" value="6PGDH_NADP-bd"/>
</dbReference>
<dbReference type="Gene3D" id="3.40.50.720">
    <property type="entry name" value="NAD(P)-binding Rossmann-like Domain"/>
    <property type="match status" value="1"/>
</dbReference>
<dbReference type="RefSeq" id="WP_088993565.1">
    <property type="nucleotide sequence ID" value="NZ_LT607750.1"/>
</dbReference>
<dbReference type="SMR" id="A0A1C5HQ65"/>
<feature type="binding site" evidence="8">
    <location>
        <position position="36"/>
    </location>
    <ligand>
        <name>NADP(+)</name>
        <dbReference type="ChEBI" id="CHEBI:58349"/>
    </ligand>
</feature>
<evidence type="ECO:0000256" key="1">
    <source>
        <dbReference type="ARBA" id="ARBA00009080"/>
    </source>
</evidence>
<evidence type="ECO:0000256" key="3">
    <source>
        <dbReference type="SAM" id="SignalP"/>
    </source>
</evidence>
<dbReference type="GO" id="GO:0003677">
    <property type="term" value="F:DNA binding"/>
    <property type="evidence" value="ECO:0007669"/>
    <property type="project" value="TreeGrafter"/>
</dbReference>
<dbReference type="GO" id="GO:0016491">
    <property type="term" value="F:oxidoreductase activity"/>
    <property type="evidence" value="ECO:0007669"/>
    <property type="project" value="UniProtKB-KW"/>
</dbReference>
<evidence type="ECO:0000259" key="4">
    <source>
        <dbReference type="Pfam" id="PF03446"/>
    </source>
</evidence>
<feature type="signal peptide" evidence="3">
    <location>
        <begin position="1"/>
        <end position="22"/>
    </location>
</feature>
<gene>
    <name evidence="6" type="ORF">GA0070609_2033</name>
</gene>
<dbReference type="PIRSF" id="PIRSF000103">
    <property type="entry name" value="HIBADH"/>
    <property type="match status" value="1"/>
</dbReference>
<dbReference type="EMBL" id="LT607750">
    <property type="protein sequence ID" value="SCG48186.1"/>
    <property type="molecule type" value="Genomic_DNA"/>
</dbReference>
<dbReference type="GO" id="GO:0050661">
    <property type="term" value="F:NADP binding"/>
    <property type="evidence" value="ECO:0007669"/>
    <property type="project" value="InterPro"/>
</dbReference>
<feature type="chain" id="PRO_5008717929" evidence="3">
    <location>
        <begin position="23"/>
        <end position="291"/>
    </location>
</feature>
<dbReference type="Pfam" id="PF21761">
    <property type="entry name" value="RedAm-like_C"/>
    <property type="match status" value="1"/>
</dbReference>
<dbReference type="PDB" id="9KBB">
    <property type="method" value="X-ray"/>
    <property type="resolution" value="2.00 A"/>
    <property type="chains" value="A=7-291"/>
</dbReference>
<dbReference type="InterPro" id="IPR036291">
    <property type="entry name" value="NAD(P)-bd_dom_sf"/>
</dbReference>
<comment type="similarity">
    <text evidence="1">Belongs to the HIBADH-related family.</text>
</comment>
<feature type="binding site" evidence="8">
    <location>
        <position position="15"/>
    </location>
    <ligand>
        <name>NADP(+)</name>
        <dbReference type="ChEBI" id="CHEBI:58349"/>
    </ligand>
</feature>
<keyword evidence="8" id="KW-0547">Nucleotide-binding</keyword>
<organism evidence="6 7">
    <name type="scientific">Micromonospora echinaurantiaca</name>
    <dbReference type="NCBI Taxonomy" id="47857"/>
    <lineage>
        <taxon>Bacteria</taxon>
        <taxon>Bacillati</taxon>
        <taxon>Actinomycetota</taxon>
        <taxon>Actinomycetes</taxon>
        <taxon>Micromonosporales</taxon>
        <taxon>Micromonosporaceae</taxon>
        <taxon>Micromonospora</taxon>
    </lineage>
</organism>
<feature type="binding site" evidence="8">
    <location>
        <position position="17"/>
    </location>
    <ligand>
        <name>NADP(+)</name>
        <dbReference type="ChEBI" id="CHEBI:58349"/>
    </ligand>
</feature>
<feature type="domain" description="NADPH-dependent reductive aminase-like C-terminal" evidence="5">
    <location>
        <begin position="164"/>
        <end position="290"/>
    </location>
</feature>
<dbReference type="Proteomes" id="UP000198217">
    <property type="component" value="Chromosome I"/>
</dbReference>
<name>A0A1C5HQ65_9ACTN</name>
<evidence type="ECO:0000256" key="2">
    <source>
        <dbReference type="ARBA" id="ARBA00023002"/>
    </source>
</evidence>
<dbReference type="SUPFAM" id="SSF51735">
    <property type="entry name" value="NAD(P)-binding Rossmann-fold domains"/>
    <property type="match status" value="1"/>
</dbReference>
<feature type="binding site" evidence="8">
    <location>
        <position position="70"/>
    </location>
    <ligand>
        <name>NADP(+)</name>
        <dbReference type="ChEBI" id="CHEBI:58349"/>
    </ligand>
</feature>
<evidence type="ECO:0000313" key="7">
    <source>
        <dbReference type="Proteomes" id="UP000198217"/>
    </source>
</evidence>
<dbReference type="Pfam" id="PF03446">
    <property type="entry name" value="NAD_binding_2"/>
    <property type="match status" value="1"/>
</dbReference>
<dbReference type="PANTHER" id="PTHR43580">
    <property type="entry name" value="OXIDOREDUCTASE GLYR1-RELATED"/>
    <property type="match status" value="1"/>
</dbReference>
<feature type="binding site" evidence="8">
    <location>
        <position position="78"/>
    </location>
    <ligand>
        <name>NADP(+)</name>
        <dbReference type="ChEBI" id="CHEBI:58349"/>
    </ligand>
</feature>
<dbReference type="PDB" id="9KBC">
    <property type="method" value="X-ray"/>
    <property type="resolution" value="2.00 A"/>
    <property type="chains" value="A=6-291"/>
</dbReference>
<keyword evidence="8 9" id="KW-0002">3D-structure</keyword>
<evidence type="ECO:0000313" key="6">
    <source>
        <dbReference type="EMBL" id="SCG48186.1"/>
    </source>
</evidence>
<dbReference type="GO" id="GO:0000785">
    <property type="term" value="C:chromatin"/>
    <property type="evidence" value="ECO:0007669"/>
    <property type="project" value="TreeGrafter"/>
</dbReference>
<feature type="binding site" evidence="8">
    <location>
        <position position="37"/>
    </location>
    <ligand>
        <name>NADP(+)</name>
        <dbReference type="ChEBI" id="CHEBI:58349"/>
    </ligand>
</feature>
<dbReference type="Gene3D" id="1.10.1040.10">
    <property type="entry name" value="N-(1-d-carboxylethyl)-l-norvaline Dehydrogenase, domain 2"/>
    <property type="match status" value="1"/>
</dbReference>
<accession>A0A1C5HQ65</accession>
<evidence type="ECO:0007829" key="8">
    <source>
        <dbReference type="PDB" id="9KBB"/>
    </source>
</evidence>
<sequence length="291" mass="29165">MSVPARRPVTVLGLGAMGRALAGALVAAGHPTTVWNRTPGRAAALTAAGATEAGTAAEAVAAGDLVVVCLLDDEVTRQVLALVAPVLAGRTLVNLTNGTPEQARRLAEWATSHGADHLDGGIMAVPAMIGQPGALILYSGPEDVFRAGRETLAAFGAAHWLGADPGAAALHDLALLAAMYGMFGGYLHAVAMIRAAGVPATGFTPLATDWLTAMLGALPALARGVDSGDHAADGSAVGMQAAAFGNLLAASREGGVSTSLLEPVRRLLDDAVRAGHGADGLSALVDLLRQS</sequence>
<dbReference type="InterPro" id="IPR048666">
    <property type="entry name" value="RedAm-like_C"/>
</dbReference>
<feature type="binding site" evidence="8">
    <location>
        <position position="71"/>
    </location>
    <ligand>
        <name>NADP(+)</name>
        <dbReference type="ChEBI" id="CHEBI:58349"/>
    </ligand>
</feature>
<protein>
    <submittedName>
        <fullName evidence="6">3-hydroxyisobutyrate dehydrogenase</fullName>
    </submittedName>
</protein>
<evidence type="ECO:0000259" key="5">
    <source>
        <dbReference type="Pfam" id="PF21761"/>
    </source>
</evidence>
<dbReference type="InterPro" id="IPR013328">
    <property type="entry name" value="6PGD_dom2"/>
</dbReference>
<keyword evidence="3" id="KW-0732">Signal</keyword>
<feature type="binding site" evidence="8">
    <location>
        <position position="97"/>
    </location>
    <ligand>
        <name>NADP(+)</name>
        <dbReference type="ChEBI" id="CHEBI:58349"/>
    </ligand>
</feature>
<feature type="binding site" evidence="8">
    <location>
        <position position="16"/>
    </location>
    <ligand>
        <name>NADP(+)</name>
        <dbReference type="ChEBI" id="CHEBI:58349"/>
    </ligand>
</feature>
<keyword evidence="7" id="KW-1185">Reference proteome</keyword>
<feature type="binding site" evidence="8">
    <location>
        <position position="38"/>
    </location>
    <ligand>
        <name>NADP(+)</name>
        <dbReference type="ChEBI" id="CHEBI:58349"/>
    </ligand>
</feature>
<reference evidence="8 9" key="2">
    <citation type="journal article" date="2025" name="Angew. Chem. Int. Ed.">
        <title>Imine Reductase-Catalyzed Remote Stereocontrol for Enantiodivergent Synthesis of Cyclohexylidene-Based Axially Chiral Amines.</title>
        <authorList>
            <person name="Li K."/>
            <person name="Liu Z."/>
            <person name="Wang B."/>
            <person name="Huang L."/>
            <person name="Yu L."/>
            <person name="Zhou Z."/>
            <person name="Lin L."/>
            <person name="Fang P."/>
            <person name="Fu H."/>
        </authorList>
    </citation>
    <scope>X-RAY CRYSTALLOGRAPHY (2.00 ANGSTROMS) OF 7-291 IN COMPLEX WITH NADP(+)</scope>
</reference>
<dbReference type="GO" id="GO:0031491">
    <property type="term" value="F:nucleosome binding"/>
    <property type="evidence" value="ECO:0007669"/>
    <property type="project" value="TreeGrafter"/>
</dbReference>
<dbReference type="InterPro" id="IPR015815">
    <property type="entry name" value="HIBADH-related"/>
</dbReference>
<feature type="domain" description="6-phosphogluconate dehydrogenase NADP-binding" evidence="4">
    <location>
        <begin position="9"/>
        <end position="157"/>
    </location>
</feature>
<keyword evidence="2" id="KW-0560">Oxidoreductase</keyword>
<evidence type="ECO:0007829" key="9">
    <source>
        <dbReference type="PDB" id="9KBC"/>
    </source>
</evidence>
<reference evidence="6 7" key="1">
    <citation type="submission" date="2016-06" db="EMBL/GenBank/DDBJ databases">
        <authorList>
            <person name="Kjaerup R.B."/>
            <person name="Dalgaard T.S."/>
            <person name="Juul-Madsen H.R."/>
        </authorList>
    </citation>
    <scope>NUCLEOTIDE SEQUENCE [LARGE SCALE GENOMIC DNA]</scope>
    <source>
        <strain evidence="6 7">DSM 43904</strain>
    </source>
</reference>